<protein>
    <submittedName>
        <fullName evidence="1">Uncharacterized protein</fullName>
    </submittedName>
</protein>
<dbReference type="EMBL" id="WLZY01000010">
    <property type="protein sequence ID" value="NDL60231.1"/>
    <property type="molecule type" value="Genomic_DNA"/>
</dbReference>
<accession>A0A7K3MA69</accession>
<evidence type="ECO:0000313" key="1">
    <source>
        <dbReference type="EMBL" id="NDL60231.1"/>
    </source>
</evidence>
<organism evidence="1 2">
    <name type="scientific">Phytoactinopolyspora mesophila</name>
    <dbReference type="NCBI Taxonomy" id="2650750"/>
    <lineage>
        <taxon>Bacteria</taxon>
        <taxon>Bacillati</taxon>
        <taxon>Actinomycetota</taxon>
        <taxon>Actinomycetes</taxon>
        <taxon>Jiangellales</taxon>
        <taxon>Jiangellaceae</taxon>
        <taxon>Phytoactinopolyspora</taxon>
    </lineage>
</organism>
<evidence type="ECO:0000313" key="2">
    <source>
        <dbReference type="Proteomes" id="UP000460435"/>
    </source>
</evidence>
<keyword evidence="2" id="KW-1185">Reference proteome</keyword>
<gene>
    <name evidence="1" type="ORF">F7O44_24460</name>
</gene>
<dbReference type="RefSeq" id="WP_162452928.1">
    <property type="nucleotide sequence ID" value="NZ_WLZY01000010.1"/>
</dbReference>
<proteinExistence type="predicted"/>
<name>A0A7K3MA69_9ACTN</name>
<reference evidence="1 2" key="1">
    <citation type="submission" date="2019-11" db="EMBL/GenBank/DDBJ databases">
        <authorList>
            <person name="Li X.-J."/>
            <person name="Feng X.-M."/>
        </authorList>
    </citation>
    <scope>NUCLEOTIDE SEQUENCE [LARGE SCALE GENOMIC DNA]</scope>
    <source>
        <strain evidence="1 2">XMNu-373</strain>
    </source>
</reference>
<dbReference type="AlphaFoldDB" id="A0A7K3MA69"/>
<comment type="caution">
    <text evidence="1">The sequence shown here is derived from an EMBL/GenBank/DDBJ whole genome shotgun (WGS) entry which is preliminary data.</text>
</comment>
<dbReference type="Proteomes" id="UP000460435">
    <property type="component" value="Unassembled WGS sequence"/>
</dbReference>
<sequence>MAVPADMQTRRKPYLLEKGEPLLIATDPIMAAIRFGDVVADTGIDETSLLSSPLCAVALPKYPASWGQDMRRWEGTDARMMWHPLLWLPHRVAARYVDSEGEMEDDHAWAARVSLELTQAGFYEDASGTWLDVLSLIGIDIDTDEGSQRVEAWLEGAADSALDSLDLTEHLDVSDDPHWALESVAELMPDLWAVSSALAADSLLETTDDLLAENEMGREDVTYACGVVASLALAFVTAPEVSGSAWEQIRDRLRTSGDVADQRTQLHELSARLRSVRDQYWPAVEELRRQTQGVLDSIRS</sequence>